<reference evidence="2 3" key="1">
    <citation type="submission" date="2020-08" db="EMBL/GenBank/DDBJ databases">
        <title>Complete Genome Sequence of Effusibacillus dendaii Strain skT53, Isolated from Farmland soil.</title>
        <authorList>
            <person name="Konishi T."/>
            <person name="Kawasaki H."/>
        </authorList>
    </citation>
    <scope>NUCLEOTIDE SEQUENCE [LARGE SCALE GENOMIC DNA]</scope>
    <source>
        <strain evidence="3">skT53</strain>
    </source>
</reference>
<accession>A0A7I8DCN7</accession>
<dbReference type="InterPro" id="IPR004096">
    <property type="entry name" value="V4R"/>
</dbReference>
<dbReference type="SUPFAM" id="SSF111126">
    <property type="entry name" value="Ligand-binding domain in the NO signalling and Golgi transport"/>
    <property type="match status" value="1"/>
</dbReference>
<dbReference type="InterPro" id="IPR024096">
    <property type="entry name" value="NO_sig/Golgi_transp_ligand-bd"/>
</dbReference>
<dbReference type="Proteomes" id="UP000593802">
    <property type="component" value="Chromosome"/>
</dbReference>
<dbReference type="EMBL" id="AP023366">
    <property type="protein sequence ID" value="BCJ86719.1"/>
    <property type="molecule type" value="Genomic_DNA"/>
</dbReference>
<dbReference type="KEGG" id="eff:skT53_17040"/>
<organism evidence="2 3">
    <name type="scientific">Effusibacillus dendaii</name>
    <dbReference type="NCBI Taxonomy" id="2743772"/>
    <lineage>
        <taxon>Bacteria</taxon>
        <taxon>Bacillati</taxon>
        <taxon>Bacillota</taxon>
        <taxon>Bacilli</taxon>
        <taxon>Bacillales</taxon>
        <taxon>Alicyclobacillaceae</taxon>
        <taxon>Effusibacillus</taxon>
    </lineage>
</organism>
<evidence type="ECO:0000313" key="3">
    <source>
        <dbReference type="Proteomes" id="UP000593802"/>
    </source>
</evidence>
<dbReference type="RefSeq" id="WP_226375384.1">
    <property type="nucleotide sequence ID" value="NZ_AP023366.1"/>
</dbReference>
<dbReference type="Gene3D" id="3.30.1380.20">
    <property type="entry name" value="Trafficking protein particle complex subunit 3"/>
    <property type="match status" value="1"/>
</dbReference>
<dbReference type="Pfam" id="PF02830">
    <property type="entry name" value="V4R"/>
    <property type="match status" value="1"/>
</dbReference>
<protein>
    <recommendedName>
        <fullName evidence="1">4-vinyl reductase 4VR domain-containing protein</fullName>
    </recommendedName>
</protein>
<proteinExistence type="predicted"/>
<dbReference type="AlphaFoldDB" id="A0A7I8DCN7"/>
<sequence>MRIDVEDWSCEGLPVFEGKMVCDLEGSIMEGALRKIPGKQVTVWEVKCNVNGDEHCEYEVTFY</sequence>
<evidence type="ECO:0000313" key="2">
    <source>
        <dbReference type="EMBL" id="BCJ86719.1"/>
    </source>
</evidence>
<evidence type="ECO:0000259" key="1">
    <source>
        <dbReference type="SMART" id="SM00989"/>
    </source>
</evidence>
<gene>
    <name evidence="2" type="ORF">skT53_17040</name>
</gene>
<keyword evidence="3" id="KW-1185">Reference proteome</keyword>
<name>A0A7I8DCN7_9BACL</name>
<dbReference type="SMART" id="SM00989">
    <property type="entry name" value="V4R"/>
    <property type="match status" value="1"/>
</dbReference>
<feature type="domain" description="4-vinyl reductase 4VR" evidence="1">
    <location>
        <begin position="2"/>
        <end position="62"/>
    </location>
</feature>